<keyword evidence="6" id="KW-1185">Reference proteome</keyword>
<evidence type="ECO:0000256" key="2">
    <source>
        <dbReference type="ARBA" id="ARBA00022729"/>
    </source>
</evidence>
<dbReference type="PROSITE" id="PS51257">
    <property type="entry name" value="PROKAR_LIPOPROTEIN"/>
    <property type="match status" value="1"/>
</dbReference>
<keyword evidence="5" id="KW-0808">Transferase</keyword>
<accession>A0ABV3Z5A1</accession>
<name>A0ABV3Z5A1_9PROT</name>
<evidence type="ECO:0000313" key="6">
    <source>
        <dbReference type="Proteomes" id="UP001560685"/>
    </source>
</evidence>
<keyword evidence="2" id="KW-0732">Signal</keyword>
<keyword evidence="5" id="KW-0489">Methyltransferase</keyword>
<reference evidence="5 6" key="1">
    <citation type="submission" date="2024-05" db="EMBL/GenBank/DDBJ databases">
        <title>Three bacterial strains, DH-69, EH-24, and ECK-19 isolated from coastal sediments.</title>
        <authorList>
            <person name="Ye Y.-Q."/>
            <person name="Du Z.-J."/>
        </authorList>
    </citation>
    <scope>NUCLEOTIDE SEQUENCE [LARGE SCALE GENOMIC DNA]</scope>
    <source>
        <strain evidence="5 6">ECK-19</strain>
    </source>
</reference>
<evidence type="ECO:0000313" key="5">
    <source>
        <dbReference type="EMBL" id="MEX6632656.1"/>
    </source>
</evidence>
<gene>
    <name evidence="5" type="ORF">ABFZ84_03765</name>
</gene>
<evidence type="ECO:0000259" key="4">
    <source>
        <dbReference type="Pfam" id="PF22244"/>
    </source>
</evidence>
<dbReference type="InterPro" id="IPR054579">
    <property type="entry name" value="GCE-like_dom"/>
</dbReference>
<dbReference type="Pfam" id="PF22244">
    <property type="entry name" value="GCE_fung"/>
    <property type="match status" value="1"/>
</dbReference>
<organism evidence="5 6">
    <name type="scientific">Hyphococcus lacteus</name>
    <dbReference type="NCBI Taxonomy" id="3143536"/>
    <lineage>
        <taxon>Bacteria</taxon>
        <taxon>Pseudomonadati</taxon>
        <taxon>Pseudomonadota</taxon>
        <taxon>Alphaproteobacteria</taxon>
        <taxon>Parvularculales</taxon>
        <taxon>Parvularculaceae</taxon>
        <taxon>Hyphococcus</taxon>
    </lineage>
</organism>
<proteinExistence type="predicted"/>
<comment type="caution">
    <text evidence="5">The sequence shown here is derived from an EMBL/GenBank/DDBJ whole genome shotgun (WGS) entry which is preliminary data.</text>
</comment>
<dbReference type="GO" id="GO:0032259">
    <property type="term" value="P:methylation"/>
    <property type="evidence" value="ECO:0007669"/>
    <property type="project" value="UniProtKB-KW"/>
</dbReference>
<protein>
    <submittedName>
        <fullName evidence="5">Alpha/beta hydrolase</fullName>
    </submittedName>
</protein>
<keyword evidence="1" id="KW-0719">Serine esterase</keyword>
<dbReference type="InterPro" id="IPR029058">
    <property type="entry name" value="AB_hydrolase_fold"/>
</dbReference>
<dbReference type="GO" id="GO:0016787">
    <property type="term" value="F:hydrolase activity"/>
    <property type="evidence" value="ECO:0007669"/>
    <property type="project" value="UniProtKB-KW"/>
</dbReference>
<evidence type="ECO:0000256" key="3">
    <source>
        <dbReference type="ARBA" id="ARBA00022801"/>
    </source>
</evidence>
<keyword evidence="3 5" id="KW-0378">Hydrolase</keyword>
<evidence type="ECO:0000256" key="1">
    <source>
        <dbReference type="ARBA" id="ARBA00022487"/>
    </source>
</evidence>
<feature type="domain" description="4-O-methyl-glucuronoyl methylesterase-like" evidence="4">
    <location>
        <begin position="225"/>
        <end position="379"/>
    </location>
</feature>
<dbReference type="EMBL" id="JBEHZE010000001">
    <property type="protein sequence ID" value="MEX6632656.1"/>
    <property type="molecule type" value="Genomic_DNA"/>
</dbReference>
<dbReference type="SUPFAM" id="SSF53474">
    <property type="entry name" value="alpha/beta-Hydrolases"/>
    <property type="match status" value="1"/>
</dbReference>
<dbReference type="Gene3D" id="3.40.50.1820">
    <property type="entry name" value="alpha/beta hydrolase"/>
    <property type="match status" value="1"/>
</dbReference>
<sequence>MRIFRFSMVVRIVLLVTALAAITSCAKLTLAWTDLKPDGIVASPPVLGAFMGQSEITSAAQWQVTRVPALRAAFEREVYGDMPDDYDVAVLSRTMLDNDAFGGQLIEYKLQATVVFGEVVNRTNPFYMDVVLPKGVEQPPIILMETFCPRWDTIPHSAVTRVDGLNSCMSGGIGETVMSYVFGRYIATPPIEMILRHGYGVATTFPSEFVADNKEEGLKTLEALSVGRDGARWGAIGAWAWGFSAMVDVLENDPATAASSVISWGHSRYGKSALVAAAFDERIDAVIAHQSGTGGASLNREKKGETVAAITKTYPHWFASSYAHMAGREQKMDVDQHQLLALVAPRPVLLGNARRDVWSDPNGAFRAAQGADPAYELLGVSGLSQTRLDEWVPSAELAFWLRPGTHGVVKEDWPAFLEFLDAHFD</sequence>
<dbReference type="GO" id="GO:0008168">
    <property type="term" value="F:methyltransferase activity"/>
    <property type="evidence" value="ECO:0007669"/>
    <property type="project" value="UniProtKB-KW"/>
</dbReference>
<dbReference type="RefSeq" id="WP_369312582.1">
    <property type="nucleotide sequence ID" value="NZ_JBEHZE010000001.1"/>
</dbReference>
<dbReference type="Proteomes" id="UP001560685">
    <property type="component" value="Unassembled WGS sequence"/>
</dbReference>